<comment type="caution">
    <text evidence="6">The sequence shown here is derived from an EMBL/GenBank/DDBJ whole genome shotgun (WGS) entry which is preliminary data.</text>
</comment>
<keyword evidence="2 5" id="KW-0812">Transmembrane</keyword>
<sequence>MPGLALTLYLLGLALTFGWRTVAQWRATGDTGLRLDAGPPGSVRWWAKLLFVAALLLGAAGPLAGLAGLDPVGALDSGWLPVAGLILAVAGIAATLAAQLHMGASWRIGVDPEERTKLITTGAFALARNPIFTAMAATSLGLTAIVPNPLSLTATVTLLASIQMQVRVVEEPHLIRAHGVAYLDYACRVGRFLPGIGRHRAPAHR</sequence>
<reference evidence="6 7" key="1">
    <citation type="journal article" date="2004" name="Syst. Appl. Microbiol.">
        <title>Cryptoendolithic actinomycetes from antarctic sandstone rock samples: Micromonospora endolithica sp. nov. and two isolates related to Micromonospora coerulea Jensen 1932.</title>
        <authorList>
            <person name="Hirsch P."/>
            <person name="Mevs U."/>
            <person name="Kroppenstedt R.M."/>
            <person name="Schumann P."/>
            <person name="Stackebrandt E."/>
        </authorList>
    </citation>
    <scope>NUCLEOTIDE SEQUENCE [LARGE SCALE GENOMIC DNA]</scope>
    <source>
        <strain evidence="6 7">JCM 12677</strain>
    </source>
</reference>
<dbReference type="AlphaFoldDB" id="A0A3A9ZUM2"/>
<evidence type="ECO:0000313" key="6">
    <source>
        <dbReference type="EMBL" id="RKN51236.1"/>
    </source>
</evidence>
<accession>A0A3A9ZUM2</accession>
<feature type="transmembrane region" description="Helical" evidence="5">
    <location>
        <begin position="79"/>
        <end position="98"/>
    </location>
</feature>
<comment type="subcellular location">
    <subcellularLocation>
        <location evidence="1">Endomembrane system</location>
        <topology evidence="1">Multi-pass membrane protein</topology>
    </subcellularLocation>
</comment>
<keyword evidence="7" id="KW-1185">Reference proteome</keyword>
<organism evidence="6 7">
    <name type="scientific">Micromonospora endolithica</name>
    <dbReference type="NCBI Taxonomy" id="230091"/>
    <lineage>
        <taxon>Bacteria</taxon>
        <taxon>Bacillati</taxon>
        <taxon>Actinomycetota</taxon>
        <taxon>Actinomycetes</taxon>
        <taxon>Micromonosporales</taxon>
        <taxon>Micromonosporaceae</taxon>
        <taxon>Micromonospora</taxon>
    </lineage>
</organism>
<evidence type="ECO:0000256" key="1">
    <source>
        <dbReference type="ARBA" id="ARBA00004127"/>
    </source>
</evidence>
<protein>
    <submittedName>
        <fullName evidence="6">Isoprenylcysteine carboxylmethyltransferase family protein</fullName>
    </submittedName>
</protein>
<dbReference type="OrthoDB" id="941586at2"/>
<dbReference type="PANTHER" id="PTHR12714">
    <property type="entry name" value="PROTEIN-S ISOPRENYLCYSTEINE O-METHYLTRANSFERASE"/>
    <property type="match status" value="1"/>
</dbReference>
<dbReference type="Pfam" id="PF04191">
    <property type="entry name" value="PEMT"/>
    <property type="match status" value="1"/>
</dbReference>
<feature type="transmembrane region" description="Helical" evidence="5">
    <location>
        <begin position="47"/>
        <end position="67"/>
    </location>
</feature>
<evidence type="ECO:0000256" key="2">
    <source>
        <dbReference type="ARBA" id="ARBA00022692"/>
    </source>
</evidence>
<evidence type="ECO:0000256" key="4">
    <source>
        <dbReference type="ARBA" id="ARBA00023136"/>
    </source>
</evidence>
<gene>
    <name evidence="6" type="ORF">D7223_00675</name>
</gene>
<evidence type="ECO:0000256" key="3">
    <source>
        <dbReference type="ARBA" id="ARBA00022989"/>
    </source>
</evidence>
<keyword evidence="3 5" id="KW-1133">Transmembrane helix</keyword>
<evidence type="ECO:0000313" key="7">
    <source>
        <dbReference type="Proteomes" id="UP000281726"/>
    </source>
</evidence>
<dbReference type="RefSeq" id="WP_120725547.1">
    <property type="nucleotide sequence ID" value="NZ_RBAK01000001.1"/>
</dbReference>
<dbReference type="GO" id="GO:0008168">
    <property type="term" value="F:methyltransferase activity"/>
    <property type="evidence" value="ECO:0007669"/>
    <property type="project" value="UniProtKB-KW"/>
</dbReference>
<keyword evidence="6" id="KW-0489">Methyltransferase</keyword>
<dbReference type="PANTHER" id="PTHR12714:SF9">
    <property type="entry name" value="PROTEIN-S-ISOPRENYLCYSTEINE O-METHYLTRANSFERASE"/>
    <property type="match status" value="1"/>
</dbReference>
<dbReference type="InterPro" id="IPR007318">
    <property type="entry name" value="Phopholipid_MeTrfase"/>
</dbReference>
<dbReference type="Gene3D" id="1.20.120.1630">
    <property type="match status" value="1"/>
</dbReference>
<proteinExistence type="predicted"/>
<evidence type="ECO:0000256" key="5">
    <source>
        <dbReference type="SAM" id="Phobius"/>
    </source>
</evidence>
<name>A0A3A9ZUM2_9ACTN</name>
<dbReference type="EMBL" id="RBAK01000001">
    <property type="protein sequence ID" value="RKN51236.1"/>
    <property type="molecule type" value="Genomic_DNA"/>
</dbReference>
<keyword evidence="6" id="KW-0808">Transferase</keyword>
<keyword evidence="4 5" id="KW-0472">Membrane</keyword>
<dbReference type="Proteomes" id="UP000281726">
    <property type="component" value="Unassembled WGS sequence"/>
</dbReference>
<dbReference type="GO" id="GO:0012505">
    <property type="term" value="C:endomembrane system"/>
    <property type="evidence" value="ECO:0007669"/>
    <property type="project" value="UniProtKB-SubCell"/>
</dbReference>
<dbReference type="GO" id="GO:0032259">
    <property type="term" value="P:methylation"/>
    <property type="evidence" value="ECO:0007669"/>
    <property type="project" value="UniProtKB-KW"/>
</dbReference>